<proteinExistence type="predicted"/>
<dbReference type="AlphaFoldDB" id="A0A318R3M3"/>
<protein>
    <submittedName>
        <fullName evidence="1">Uncharacterized protein</fullName>
    </submittedName>
</protein>
<sequence>MAKELTHRADELKQLGWNQEDLYKYIELWDYRQRWGSINLEREDRQFLRKAESLLPEITKNKVSIKKPLKEKSYYCWIQFFLDEMNNFESKEKLESGMRGVWPIFLEEELRVIDYYEPVLGLPDTIKAKSIGPIREALAQEALKKYEKSIITRQFDFLGILHNAKSNGRNASWRSLRDGEFEGNQDYQIIDKSCVLEFRKKVSEKLLSFIKENLPSLAETDKSLPPNDWIH</sequence>
<accession>A0A318R3M3</accession>
<reference evidence="1 2" key="1">
    <citation type="journal article" date="2018" name="Appl. Environ. Microbiol.">
        <title>Genome rearrangement shapes Prochlorococcus ecological adaptation.</title>
        <authorList>
            <person name="Yan W."/>
            <person name="Wei S."/>
            <person name="Wang Q."/>
            <person name="Xiao X."/>
            <person name="Zeng Q."/>
            <person name="Jiao N."/>
            <person name="Zhang R."/>
        </authorList>
    </citation>
    <scope>NUCLEOTIDE SEQUENCE [LARGE SCALE GENOMIC DNA]</scope>
    <source>
        <strain evidence="1 2">XMU1408</strain>
    </source>
</reference>
<organism evidence="1 2">
    <name type="scientific">Prochlorococcus marinus XMU1408</name>
    <dbReference type="NCBI Taxonomy" id="2213228"/>
    <lineage>
        <taxon>Bacteria</taxon>
        <taxon>Bacillati</taxon>
        <taxon>Cyanobacteriota</taxon>
        <taxon>Cyanophyceae</taxon>
        <taxon>Synechococcales</taxon>
        <taxon>Prochlorococcaceae</taxon>
        <taxon>Prochlorococcus</taxon>
    </lineage>
</organism>
<dbReference type="EMBL" id="QJUE01000002">
    <property type="protein sequence ID" value="PYE02824.1"/>
    <property type="molecule type" value="Genomic_DNA"/>
</dbReference>
<evidence type="ECO:0000313" key="1">
    <source>
        <dbReference type="EMBL" id="PYE02824.1"/>
    </source>
</evidence>
<gene>
    <name evidence="1" type="ORF">DNJ73_03470</name>
</gene>
<dbReference type="OrthoDB" id="530627at2"/>
<dbReference type="Proteomes" id="UP000247807">
    <property type="component" value="Unassembled WGS sequence"/>
</dbReference>
<name>A0A318R3M3_PROMR</name>
<comment type="caution">
    <text evidence="1">The sequence shown here is derived from an EMBL/GenBank/DDBJ whole genome shotgun (WGS) entry which is preliminary data.</text>
</comment>
<evidence type="ECO:0000313" key="2">
    <source>
        <dbReference type="Proteomes" id="UP000247807"/>
    </source>
</evidence>
<dbReference type="RefSeq" id="WP_158466321.1">
    <property type="nucleotide sequence ID" value="NZ_QJUE01000002.1"/>
</dbReference>